<keyword evidence="2" id="KW-1185">Reference proteome</keyword>
<dbReference type="Proteomes" id="UP000265520">
    <property type="component" value="Unassembled WGS sequence"/>
</dbReference>
<organism evidence="1 2">
    <name type="scientific">Trifolium medium</name>
    <dbReference type="NCBI Taxonomy" id="97028"/>
    <lineage>
        <taxon>Eukaryota</taxon>
        <taxon>Viridiplantae</taxon>
        <taxon>Streptophyta</taxon>
        <taxon>Embryophyta</taxon>
        <taxon>Tracheophyta</taxon>
        <taxon>Spermatophyta</taxon>
        <taxon>Magnoliopsida</taxon>
        <taxon>eudicotyledons</taxon>
        <taxon>Gunneridae</taxon>
        <taxon>Pentapetalae</taxon>
        <taxon>rosids</taxon>
        <taxon>fabids</taxon>
        <taxon>Fabales</taxon>
        <taxon>Fabaceae</taxon>
        <taxon>Papilionoideae</taxon>
        <taxon>50 kb inversion clade</taxon>
        <taxon>NPAAA clade</taxon>
        <taxon>Hologalegina</taxon>
        <taxon>IRL clade</taxon>
        <taxon>Trifolieae</taxon>
        <taxon>Trifolium</taxon>
    </lineage>
</organism>
<evidence type="ECO:0000313" key="1">
    <source>
        <dbReference type="EMBL" id="MCI36007.1"/>
    </source>
</evidence>
<feature type="non-terminal residue" evidence="1">
    <location>
        <position position="87"/>
    </location>
</feature>
<dbReference type="EMBL" id="LXQA010229424">
    <property type="protein sequence ID" value="MCI36007.1"/>
    <property type="molecule type" value="Genomic_DNA"/>
</dbReference>
<reference evidence="1 2" key="1">
    <citation type="journal article" date="2018" name="Front. Plant Sci.">
        <title>Red Clover (Trifolium pratense) and Zigzag Clover (T. medium) - A Picture of Genomic Similarities and Differences.</title>
        <authorList>
            <person name="Dluhosova J."/>
            <person name="Istvanek J."/>
            <person name="Nedelnik J."/>
            <person name="Repkova J."/>
        </authorList>
    </citation>
    <scope>NUCLEOTIDE SEQUENCE [LARGE SCALE GENOMIC DNA]</scope>
    <source>
        <strain evidence="2">cv. 10/8</strain>
        <tissue evidence="1">Leaf</tissue>
    </source>
</reference>
<dbReference type="AlphaFoldDB" id="A0A392RID9"/>
<protein>
    <submittedName>
        <fullName evidence="1">Uncharacterized protein</fullName>
    </submittedName>
</protein>
<sequence length="87" mass="10301">MYLNVMIAERLIGNGETYLWSWQWIEQLSANEEQQVEDLTDLLVAELDPNVLVAIRKLWRNDVPSKITVFGWRLLLERLPTRMALHH</sequence>
<evidence type="ECO:0000313" key="2">
    <source>
        <dbReference type="Proteomes" id="UP000265520"/>
    </source>
</evidence>
<accession>A0A392RID9</accession>
<name>A0A392RID9_9FABA</name>
<comment type="caution">
    <text evidence="1">The sequence shown here is derived from an EMBL/GenBank/DDBJ whole genome shotgun (WGS) entry which is preliminary data.</text>
</comment>
<proteinExistence type="predicted"/>